<accession>A0A1V2ZYH5</accession>
<proteinExistence type="predicted"/>
<reference evidence="2 3" key="1">
    <citation type="submission" date="2017-02" db="EMBL/GenBank/DDBJ databases">
        <title>Genomic diversity within the haloalkaliphilic genus Thioalkalivibrio.</title>
        <authorList>
            <person name="Ahn A.-C."/>
            <person name="Meier-Kolthoff J."/>
            <person name="Overmars L."/>
            <person name="Richter M."/>
            <person name="Woyke T."/>
            <person name="Sorokin D.Y."/>
            <person name="Muyzer G."/>
        </authorList>
    </citation>
    <scope>NUCLEOTIDE SEQUENCE [LARGE SCALE GENOMIC DNA]</scope>
    <source>
        <strain evidence="2 3">HL17</strain>
    </source>
</reference>
<name>A0A1V2ZYH5_9GAMM</name>
<dbReference type="STRING" id="252474.B1A74_07500"/>
<sequence>MSGFRNKTRQAARRVTAGLPALAMTAALAFPLPALAYEVVEESEERVIYSVEGDFDHYFEMVEFAIETEGLVINNVGHIADMLDRTAGQESGEGIYLNGRSVDFCSATYSRATMEADPHNITFCPYVIAIYELSAEPGTIYMSYQRVPQIGDEASQESLGDVNELVDRIVTEALMF</sequence>
<evidence type="ECO:0000256" key="1">
    <source>
        <dbReference type="SAM" id="SignalP"/>
    </source>
</evidence>
<dbReference type="RefSeq" id="WP_077244239.1">
    <property type="nucleotide sequence ID" value="NZ_MUZR01000023.1"/>
</dbReference>
<gene>
    <name evidence="2" type="ORF">B1A74_07500</name>
</gene>
<feature type="signal peptide" evidence="1">
    <location>
        <begin position="1"/>
        <end position="36"/>
    </location>
</feature>
<dbReference type="OrthoDB" id="7363179at2"/>
<comment type="caution">
    <text evidence="2">The sequence shown here is derived from an EMBL/GenBank/DDBJ whole genome shotgun (WGS) entry which is preliminary data.</text>
</comment>
<dbReference type="AlphaFoldDB" id="A0A1V2ZYH5"/>
<keyword evidence="3" id="KW-1185">Reference proteome</keyword>
<keyword evidence="1" id="KW-0732">Signal</keyword>
<organism evidence="2 3">
    <name type="scientific">Thioalkalivibrio halophilus</name>
    <dbReference type="NCBI Taxonomy" id="252474"/>
    <lineage>
        <taxon>Bacteria</taxon>
        <taxon>Pseudomonadati</taxon>
        <taxon>Pseudomonadota</taxon>
        <taxon>Gammaproteobacteria</taxon>
        <taxon>Chromatiales</taxon>
        <taxon>Ectothiorhodospiraceae</taxon>
        <taxon>Thioalkalivibrio</taxon>
    </lineage>
</organism>
<dbReference type="SUPFAM" id="SSF103247">
    <property type="entry name" value="TT1751-like"/>
    <property type="match status" value="1"/>
</dbReference>
<dbReference type="EMBL" id="MUZR01000023">
    <property type="protein sequence ID" value="OOC10136.1"/>
    <property type="molecule type" value="Genomic_DNA"/>
</dbReference>
<protein>
    <submittedName>
        <fullName evidence="2">DUF302 domain-containing protein</fullName>
    </submittedName>
</protein>
<dbReference type="Proteomes" id="UP000189177">
    <property type="component" value="Unassembled WGS sequence"/>
</dbReference>
<evidence type="ECO:0000313" key="3">
    <source>
        <dbReference type="Proteomes" id="UP000189177"/>
    </source>
</evidence>
<evidence type="ECO:0000313" key="2">
    <source>
        <dbReference type="EMBL" id="OOC10136.1"/>
    </source>
</evidence>
<feature type="chain" id="PRO_5013138498" evidence="1">
    <location>
        <begin position="37"/>
        <end position="176"/>
    </location>
</feature>
<dbReference type="InterPro" id="IPR035923">
    <property type="entry name" value="TT1751-like_sf"/>
</dbReference>
<dbReference type="Gene3D" id="3.30.310.70">
    <property type="entry name" value="TT1751-like domain"/>
    <property type="match status" value="1"/>
</dbReference>